<sequence length="233" mass="23708">MSPAPPPPSGPSCRRCHPVPYAEFAVRVLIATVFLTAAVSKVSSGRSFAAFTASLGRLDVLPGAVTRAAAVAVVAAEWLVCALVLMPWPRPAGAGLALAAALLVVFAVAITRVVARGTRAVCRCFGSASREPLGVRHIVRNVLLAVLAASAAWTSTLREPTSLQPGALAVAGLAGLLVGGCVAALDAVVELFRPAGPVDSPHTARPRRSPDGTGGTGAAGRARQPRLPVRPGR</sequence>
<proteinExistence type="predicted"/>
<dbReference type="Proteomes" id="UP000003824">
    <property type="component" value="Unassembled WGS sequence"/>
</dbReference>
<feature type="transmembrane region" description="Helical" evidence="6">
    <location>
        <begin position="64"/>
        <end position="88"/>
    </location>
</feature>
<dbReference type="AlphaFoldDB" id="D5ZX59"/>
<dbReference type="InterPro" id="IPR009908">
    <property type="entry name" value="Methylamine_util_MauE"/>
</dbReference>
<accession>D5ZX59</accession>
<comment type="subcellular location">
    <subcellularLocation>
        <location evidence="1">Membrane</location>
        <topology evidence="1">Multi-pass membrane protein</topology>
    </subcellularLocation>
</comment>
<dbReference type="eggNOG" id="COG1225">
    <property type="taxonomic scope" value="Bacteria"/>
</dbReference>
<feature type="domain" description="Methylamine utilisation protein MauE" evidence="7">
    <location>
        <begin position="24"/>
        <end position="153"/>
    </location>
</feature>
<protein>
    <submittedName>
        <fullName evidence="8">Predicted protein</fullName>
    </submittedName>
</protein>
<keyword evidence="4 6" id="KW-0472">Membrane</keyword>
<dbReference type="Pfam" id="PF07291">
    <property type="entry name" value="MauE"/>
    <property type="match status" value="1"/>
</dbReference>
<feature type="transmembrane region" description="Helical" evidence="6">
    <location>
        <begin position="167"/>
        <end position="189"/>
    </location>
</feature>
<evidence type="ECO:0000259" key="7">
    <source>
        <dbReference type="Pfam" id="PF07291"/>
    </source>
</evidence>
<dbReference type="EMBL" id="DS999641">
    <property type="protein sequence ID" value="EFE65169.2"/>
    <property type="molecule type" value="Genomic_DNA"/>
</dbReference>
<dbReference type="GO" id="GO:0030416">
    <property type="term" value="P:methylamine metabolic process"/>
    <property type="evidence" value="ECO:0007669"/>
    <property type="project" value="InterPro"/>
</dbReference>
<evidence type="ECO:0000313" key="8">
    <source>
        <dbReference type="EMBL" id="EFE65169.2"/>
    </source>
</evidence>
<evidence type="ECO:0000256" key="1">
    <source>
        <dbReference type="ARBA" id="ARBA00004141"/>
    </source>
</evidence>
<gene>
    <name evidence="8" type="ORF">SSFG_00423</name>
</gene>
<feature type="transmembrane region" description="Helical" evidence="6">
    <location>
        <begin position="24"/>
        <end position="43"/>
    </location>
</feature>
<dbReference type="GO" id="GO:0016020">
    <property type="term" value="C:membrane"/>
    <property type="evidence" value="ECO:0007669"/>
    <property type="project" value="UniProtKB-SubCell"/>
</dbReference>
<feature type="transmembrane region" description="Helical" evidence="6">
    <location>
        <begin position="94"/>
        <end position="115"/>
    </location>
</feature>
<feature type="region of interest" description="Disordered" evidence="5">
    <location>
        <begin position="196"/>
        <end position="233"/>
    </location>
</feature>
<dbReference type="UniPathway" id="UPA00895"/>
<evidence type="ECO:0000256" key="2">
    <source>
        <dbReference type="ARBA" id="ARBA00022692"/>
    </source>
</evidence>
<evidence type="ECO:0000256" key="6">
    <source>
        <dbReference type="SAM" id="Phobius"/>
    </source>
</evidence>
<evidence type="ECO:0000256" key="3">
    <source>
        <dbReference type="ARBA" id="ARBA00022989"/>
    </source>
</evidence>
<feature type="transmembrane region" description="Helical" evidence="6">
    <location>
        <begin position="138"/>
        <end position="155"/>
    </location>
</feature>
<evidence type="ECO:0000256" key="4">
    <source>
        <dbReference type="ARBA" id="ARBA00023136"/>
    </source>
</evidence>
<name>D5ZX59_STRV1</name>
<reference evidence="9" key="1">
    <citation type="submission" date="2008-12" db="EMBL/GenBank/DDBJ databases">
        <title>Annotation of Streptomyces ghanaensis ATCC 14672.</title>
        <authorList>
            <consortium name="The Broad Institute Genome Sequencing Platform"/>
            <consortium name="Broad Institute Microbial Sequencing Center"/>
            <person name="Fischbach M."/>
            <person name="Ward D."/>
            <person name="Young S."/>
            <person name="Kodira C.D."/>
            <person name="Zeng Q."/>
            <person name="Koehrsen M."/>
            <person name="Godfrey P."/>
            <person name="Alvarado L."/>
            <person name="Berlin A.M."/>
            <person name="Borenstein D."/>
            <person name="Chen Z."/>
            <person name="Engels R."/>
            <person name="Freedman E."/>
            <person name="Gellesch M."/>
            <person name="Goldberg J."/>
            <person name="Griggs A."/>
            <person name="Gujja S."/>
            <person name="Heiman D.I."/>
            <person name="Hepburn T.A."/>
            <person name="Howarth C."/>
            <person name="Jen D."/>
            <person name="Larson L."/>
            <person name="Lewis B."/>
            <person name="Mehta T."/>
            <person name="Park D."/>
            <person name="Pearson M."/>
            <person name="Roberts A."/>
            <person name="Saif S."/>
            <person name="Shea T.D."/>
            <person name="Shenoy N."/>
            <person name="Sisk P."/>
            <person name="Stolte C."/>
            <person name="Sykes S.N."/>
            <person name="Walk T."/>
            <person name="White J."/>
            <person name="Yandava C."/>
            <person name="Straight P."/>
            <person name="Clardy J."/>
            <person name="Hung D."/>
            <person name="Kolter R."/>
            <person name="Mekalanos J."/>
            <person name="Walker S."/>
            <person name="Walsh C.T."/>
            <person name="Wieland B.L.C."/>
            <person name="Ilzarbe M."/>
            <person name="Galagan J."/>
            <person name="Nusbaum C."/>
            <person name="Birren B."/>
        </authorList>
    </citation>
    <scope>NUCLEOTIDE SEQUENCE [LARGE SCALE GENOMIC DNA]</scope>
    <source>
        <strain evidence="9">ATCC 14672 / DSM 40746 / JCM 4963 / KCTC 9882 / NRRL B-12104 / FH 1290</strain>
    </source>
</reference>
<keyword evidence="2 6" id="KW-0812">Transmembrane</keyword>
<evidence type="ECO:0000256" key="5">
    <source>
        <dbReference type="SAM" id="MobiDB-lite"/>
    </source>
</evidence>
<organism evidence="8 9">
    <name type="scientific">Streptomyces viridosporus (strain ATCC 14672 / DSM 40746 / JCM 4963 / KCTC 9882 / NRRL B-12104 / FH 1290)</name>
    <name type="common">Streptomyces ghanaensis</name>
    <dbReference type="NCBI Taxonomy" id="566461"/>
    <lineage>
        <taxon>Bacteria</taxon>
        <taxon>Bacillati</taxon>
        <taxon>Actinomycetota</taxon>
        <taxon>Actinomycetes</taxon>
        <taxon>Kitasatosporales</taxon>
        <taxon>Streptomycetaceae</taxon>
        <taxon>Streptomyces</taxon>
    </lineage>
</organism>
<keyword evidence="3 6" id="KW-1133">Transmembrane helix</keyword>
<evidence type="ECO:0000313" key="9">
    <source>
        <dbReference type="Proteomes" id="UP000003824"/>
    </source>
</evidence>